<accession>A0A0P7BYQ5</accession>
<dbReference type="Proteomes" id="UP000050424">
    <property type="component" value="Unassembled WGS sequence"/>
</dbReference>
<organism evidence="2 3">
    <name type="scientific">Neonectria ditissima</name>
    <dbReference type="NCBI Taxonomy" id="78410"/>
    <lineage>
        <taxon>Eukaryota</taxon>
        <taxon>Fungi</taxon>
        <taxon>Dikarya</taxon>
        <taxon>Ascomycota</taxon>
        <taxon>Pezizomycotina</taxon>
        <taxon>Sordariomycetes</taxon>
        <taxon>Hypocreomycetidae</taxon>
        <taxon>Hypocreales</taxon>
        <taxon>Nectriaceae</taxon>
        <taxon>Neonectria</taxon>
    </lineage>
</organism>
<dbReference type="AlphaFoldDB" id="A0A0P7BYQ5"/>
<comment type="caution">
    <text evidence="2">The sequence shown here is derived from an EMBL/GenBank/DDBJ whole genome shotgun (WGS) entry which is preliminary data.</text>
</comment>
<keyword evidence="1" id="KW-0732">Signal</keyword>
<sequence length="162" mass="16791">MAPTTSLRVLFAAMLASTSTAIQVINVVWSTTGFSTISGPSGNENSHASGFSLIDQDGNTIYSNDYPGDYAPCQGNGHTFTLSGGCFAAGQQYEFECTSKFDGSPESCQVLDSSSNVLGSAKGNEDTTFIGISIGQDGYCGTSFGLGENVQCLPDSEGFIVS</sequence>
<dbReference type="EMBL" id="LKCW01000013">
    <property type="protein sequence ID" value="KPM44947.1"/>
    <property type="molecule type" value="Genomic_DNA"/>
</dbReference>
<protein>
    <submittedName>
        <fullName evidence="2">Uncharacterized protein</fullName>
    </submittedName>
</protein>
<evidence type="ECO:0000313" key="3">
    <source>
        <dbReference type="Proteomes" id="UP000050424"/>
    </source>
</evidence>
<evidence type="ECO:0000313" key="2">
    <source>
        <dbReference type="EMBL" id="KPM44947.1"/>
    </source>
</evidence>
<proteinExistence type="predicted"/>
<dbReference type="OrthoDB" id="4387630at2759"/>
<gene>
    <name evidence="2" type="ORF">AK830_g1665</name>
</gene>
<keyword evidence="3" id="KW-1185">Reference proteome</keyword>
<reference evidence="2 3" key="1">
    <citation type="submission" date="2015-09" db="EMBL/GenBank/DDBJ databases">
        <title>Draft genome of a European isolate of the apple canker pathogen Neonectria ditissima.</title>
        <authorList>
            <person name="Gomez-Cortecero A."/>
            <person name="Harrison R.J."/>
            <person name="Armitage A.D."/>
        </authorList>
    </citation>
    <scope>NUCLEOTIDE SEQUENCE [LARGE SCALE GENOMIC DNA]</scope>
    <source>
        <strain evidence="2 3">R09/05</strain>
    </source>
</reference>
<feature type="signal peptide" evidence="1">
    <location>
        <begin position="1"/>
        <end position="21"/>
    </location>
</feature>
<name>A0A0P7BYQ5_9HYPO</name>
<feature type="chain" id="PRO_5006136411" evidence="1">
    <location>
        <begin position="22"/>
        <end position="162"/>
    </location>
</feature>
<evidence type="ECO:0000256" key="1">
    <source>
        <dbReference type="SAM" id="SignalP"/>
    </source>
</evidence>